<proteinExistence type="predicted"/>
<dbReference type="EMBL" id="JAPFFI010000015">
    <property type="protein sequence ID" value="KAJ6359557.1"/>
    <property type="molecule type" value="Genomic_DNA"/>
</dbReference>
<sequence length="65" mass="7114">MITPIMLLFQTLIRVTALSRTPILKSSSLLTPASTGIADSRLRAMFAKSFSPLSLLSVVFTKFII</sequence>
<reference evidence="1" key="1">
    <citation type="submission" date="2022-10" db="EMBL/GenBank/DDBJ databases">
        <authorList>
            <person name="Hyden B.L."/>
            <person name="Feng K."/>
            <person name="Yates T."/>
            <person name="Jawdy S."/>
            <person name="Smart L.B."/>
            <person name="Muchero W."/>
        </authorList>
    </citation>
    <scope>NUCLEOTIDE SEQUENCE</scope>
    <source>
        <tissue evidence="1">Shoot tip</tissue>
    </source>
</reference>
<name>A0ABQ9AU65_9ROSI</name>
<gene>
    <name evidence="1" type="ORF">OIU77_003715</name>
</gene>
<keyword evidence="2" id="KW-1185">Reference proteome</keyword>
<reference evidence="1" key="2">
    <citation type="journal article" date="2023" name="Int. J. Mol. Sci.">
        <title>De Novo Assembly and Annotation of 11 Diverse Shrub Willow (Salix) Genomes Reveals Novel Gene Organization in Sex-Linked Regions.</title>
        <authorList>
            <person name="Hyden B."/>
            <person name="Feng K."/>
            <person name="Yates T.B."/>
            <person name="Jawdy S."/>
            <person name="Cereghino C."/>
            <person name="Smart L.B."/>
            <person name="Muchero W."/>
        </authorList>
    </citation>
    <scope>NUCLEOTIDE SEQUENCE</scope>
    <source>
        <tissue evidence="1">Shoot tip</tissue>
    </source>
</reference>
<organism evidence="1 2">
    <name type="scientific">Salix suchowensis</name>
    <dbReference type="NCBI Taxonomy" id="1278906"/>
    <lineage>
        <taxon>Eukaryota</taxon>
        <taxon>Viridiplantae</taxon>
        <taxon>Streptophyta</taxon>
        <taxon>Embryophyta</taxon>
        <taxon>Tracheophyta</taxon>
        <taxon>Spermatophyta</taxon>
        <taxon>Magnoliopsida</taxon>
        <taxon>eudicotyledons</taxon>
        <taxon>Gunneridae</taxon>
        <taxon>Pentapetalae</taxon>
        <taxon>rosids</taxon>
        <taxon>fabids</taxon>
        <taxon>Malpighiales</taxon>
        <taxon>Salicaceae</taxon>
        <taxon>Saliceae</taxon>
        <taxon>Salix</taxon>
    </lineage>
</organism>
<evidence type="ECO:0000313" key="1">
    <source>
        <dbReference type="EMBL" id="KAJ6359557.1"/>
    </source>
</evidence>
<dbReference type="EMBL" id="JAPFFI010000015">
    <property type="protein sequence ID" value="KAJ6359558.1"/>
    <property type="molecule type" value="Genomic_DNA"/>
</dbReference>
<evidence type="ECO:0000313" key="2">
    <source>
        <dbReference type="Proteomes" id="UP001141253"/>
    </source>
</evidence>
<protein>
    <submittedName>
        <fullName evidence="1">Uncharacterized protein</fullName>
    </submittedName>
</protein>
<dbReference type="Proteomes" id="UP001141253">
    <property type="component" value="Chromosome 13"/>
</dbReference>
<comment type="caution">
    <text evidence="1">The sequence shown here is derived from an EMBL/GenBank/DDBJ whole genome shotgun (WGS) entry which is preliminary data.</text>
</comment>
<accession>A0ABQ9AU65</accession>